<keyword evidence="2" id="KW-1185">Reference proteome</keyword>
<reference evidence="1 2" key="1">
    <citation type="submission" date="2015-01" db="EMBL/GenBank/DDBJ databases">
        <title>Evolution of Trichinella species and genotypes.</title>
        <authorList>
            <person name="Korhonen P.K."/>
            <person name="Edoardo P."/>
            <person name="Giuseppe L.R."/>
            <person name="Gasser R.B."/>
        </authorList>
    </citation>
    <scope>NUCLEOTIDE SEQUENCE [LARGE SCALE GENOMIC DNA]</scope>
    <source>
        <strain evidence="1">ISS470</strain>
    </source>
</reference>
<evidence type="ECO:0000313" key="2">
    <source>
        <dbReference type="Proteomes" id="UP000054995"/>
    </source>
</evidence>
<sequence length="64" mass="7726">MKKKRTKTRHSVQAMNKLILSMLKIKPTNNKQRMYKQKGYEVYQPPILLLAMRDFLPDGWLHRL</sequence>
<evidence type="ECO:0000313" key="1">
    <source>
        <dbReference type="EMBL" id="KRY84296.1"/>
    </source>
</evidence>
<comment type="caution">
    <text evidence="1">The sequence shown here is derived from an EMBL/GenBank/DDBJ whole genome shotgun (WGS) entry which is preliminary data.</text>
</comment>
<dbReference type="Proteomes" id="UP000054995">
    <property type="component" value="Unassembled WGS sequence"/>
</dbReference>
<name>A0A0V1FE17_TRIPS</name>
<dbReference type="EMBL" id="JYDT01000118">
    <property type="protein sequence ID" value="KRY84296.1"/>
    <property type="molecule type" value="Genomic_DNA"/>
</dbReference>
<protein>
    <submittedName>
        <fullName evidence="1">Uncharacterized protein</fullName>
    </submittedName>
</protein>
<organism evidence="1 2">
    <name type="scientific">Trichinella pseudospiralis</name>
    <name type="common">Parasitic roundworm</name>
    <dbReference type="NCBI Taxonomy" id="6337"/>
    <lineage>
        <taxon>Eukaryota</taxon>
        <taxon>Metazoa</taxon>
        <taxon>Ecdysozoa</taxon>
        <taxon>Nematoda</taxon>
        <taxon>Enoplea</taxon>
        <taxon>Dorylaimia</taxon>
        <taxon>Trichinellida</taxon>
        <taxon>Trichinellidae</taxon>
        <taxon>Trichinella</taxon>
    </lineage>
</organism>
<gene>
    <name evidence="1" type="ORF">T4D_16796</name>
</gene>
<accession>A0A0V1FE17</accession>
<proteinExistence type="predicted"/>